<evidence type="ECO:0000256" key="1">
    <source>
        <dbReference type="ARBA" id="ARBA00022801"/>
    </source>
</evidence>
<evidence type="ECO:0000259" key="2">
    <source>
        <dbReference type="Pfam" id="PF00326"/>
    </source>
</evidence>
<dbReference type="Proteomes" id="UP000563524">
    <property type="component" value="Unassembled WGS sequence"/>
</dbReference>
<dbReference type="PANTHER" id="PTHR42776:SF27">
    <property type="entry name" value="DIPEPTIDYL PEPTIDASE FAMILY MEMBER 6"/>
    <property type="match status" value="1"/>
</dbReference>
<evidence type="ECO:0000313" key="3">
    <source>
        <dbReference type="EMBL" id="MBB4659168.1"/>
    </source>
</evidence>
<dbReference type="SUPFAM" id="SSF82171">
    <property type="entry name" value="DPP6 N-terminal domain-like"/>
    <property type="match status" value="1"/>
</dbReference>
<gene>
    <name evidence="3" type="ORF">GGQ59_001693</name>
</gene>
<dbReference type="RefSeq" id="WP_183817502.1">
    <property type="nucleotide sequence ID" value="NZ_JACHOB010000003.1"/>
</dbReference>
<keyword evidence="3" id="KW-0031">Aminopeptidase</keyword>
<dbReference type="InterPro" id="IPR029058">
    <property type="entry name" value="AB_hydrolase_fold"/>
</dbReference>
<sequence>MICACIGAAFAAVAAAAPSASLGEDVDAFGRMPTLRHVSVSPSGNRVAALYRDGGAEEYSFIVFEYGDQFQMRYAGKQNEQFRVSEPHWMRDDRIVFSVRFGAMRHRTDTVETRLMSLDVETGEIIPLFDAEQRQGVAETRGSIAAPVQIQDRIVSLTRQDPDSLLVQYWNGDVYGKINHVYEVDVDRTKRHKRVHKGRDDIYDWKADELGEIRSGWGLEGGKEPRLRMLDSRGKWQDRSRRVAEDAPTFSVLGFPRAPGKAFVASAHETETAALYLYDVDSDRFEEQLFHSPVSDVYGVYQQRGTGEALGVIYAEDESLIHWFGQNFVRDAIDVMERTFPGRAVTLTDLNAEQTHAVFLVDGTNEAGSYYIFDIANRQVTALPTQYPTLEGRAMGAVVRVDYEARDGLSIPAYLTLPPGLSLTDAKDLPFVVMPHGGPTARSFAQFDWRTQFLASRGYGVLQMNFRGSSGYGEAFRKAGDRQWGQAMQDDITDGAEWLVAQGYADGDRLAIMGGSYGGYASLMGVVKTPDLYQCSVAYGAVTDLHALLRDTQRYRGGEYMTRHIGTLWSDRAMHRENSPMLRADAIKVPVLLVHGEDDRVVDVNQSRGMASALKRSGTPHRYVELPAGSHYVDVGDNRMVFLREVGSFLSECLGGPEERADSGAAADPRG</sequence>
<feature type="domain" description="Peptidase S9 prolyl oligopeptidase catalytic" evidence="2">
    <location>
        <begin position="446"/>
        <end position="655"/>
    </location>
</feature>
<accession>A0A840I4R9</accession>
<keyword evidence="4" id="KW-1185">Reference proteome</keyword>
<keyword evidence="1" id="KW-0378">Hydrolase</keyword>
<dbReference type="PANTHER" id="PTHR42776">
    <property type="entry name" value="SERINE PEPTIDASE S9 FAMILY MEMBER"/>
    <property type="match status" value="1"/>
</dbReference>
<proteinExistence type="predicted"/>
<dbReference type="EMBL" id="JACHOB010000003">
    <property type="protein sequence ID" value="MBB4659168.1"/>
    <property type="molecule type" value="Genomic_DNA"/>
</dbReference>
<dbReference type="GO" id="GO:0006508">
    <property type="term" value="P:proteolysis"/>
    <property type="evidence" value="ECO:0007669"/>
    <property type="project" value="InterPro"/>
</dbReference>
<comment type="caution">
    <text evidence="3">The sequence shown here is derived from an EMBL/GenBank/DDBJ whole genome shotgun (WGS) entry which is preliminary data.</text>
</comment>
<dbReference type="GO" id="GO:0004177">
    <property type="term" value="F:aminopeptidase activity"/>
    <property type="evidence" value="ECO:0007669"/>
    <property type="project" value="UniProtKB-KW"/>
</dbReference>
<name>A0A840I4R9_9PROT</name>
<organism evidence="3 4">
    <name type="scientific">Parvularcula dongshanensis</name>
    <dbReference type="NCBI Taxonomy" id="1173995"/>
    <lineage>
        <taxon>Bacteria</taxon>
        <taxon>Pseudomonadati</taxon>
        <taxon>Pseudomonadota</taxon>
        <taxon>Alphaproteobacteria</taxon>
        <taxon>Parvularculales</taxon>
        <taxon>Parvularculaceae</taxon>
        <taxon>Parvularcula</taxon>
    </lineage>
</organism>
<dbReference type="SUPFAM" id="SSF53474">
    <property type="entry name" value="alpha/beta-Hydrolases"/>
    <property type="match status" value="1"/>
</dbReference>
<dbReference type="AlphaFoldDB" id="A0A840I4R9"/>
<evidence type="ECO:0000313" key="4">
    <source>
        <dbReference type="Proteomes" id="UP000563524"/>
    </source>
</evidence>
<dbReference type="Pfam" id="PF00326">
    <property type="entry name" value="Peptidase_S9"/>
    <property type="match status" value="1"/>
</dbReference>
<reference evidence="3 4" key="1">
    <citation type="submission" date="2020-08" db="EMBL/GenBank/DDBJ databases">
        <title>Genomic Encyclopedia of Type Strains, Phase IV (KMG-IV): sequencing the most valuable type-strain genomes for metagenomic binning, comparative biology and taxonomic classification.</title>
        <authorList>
            <person name="Goeker M."/>
        </authorList>
    </citation>
    <scope>NUCLEOTIDE SEQUENCE [LARGE SCALE GENOMIC DNA]</scope>
    <source>
        <strain evidence="3 4">DSM 102850</strain>
    </source>
</reference>
<dbReference type="GO" id="GO:0004252">
    <property type="term" value="F:serine-type endopeptidase activity"/>
    <property type="evidence" value="ECO:0007669"/>
    <property type="project" value="TreeGrafter"/>
</dbReference>
<protein>
    <submittedName>
        <fullName evidence="3">Dipeptidyl aminopeptidase/acylaminoacyl peptidase</fullName>
    </submittedName>
</protein>
<keyword evidence="3" id="KW-0645">Protease</keyword>
<dbReference type="Gene3D" id="3.40.50.1820">
    <property type="entry name" value="alpha/beta hydrolase"/>
    <property type="match status" value="1"/>
</dbReference>
<dbReference type="InterPro" id="IPR001375">
    <property type="entry name" value="Peptidase_S9_cat"/>
</dbReference>